<dbReference type="Gene3D" id="3.90.25.10">
    <property type="entry name" value="UDP-galactose 4-epimerase, domain 1"/>
    <property type="match status" value="1"/>
</dbReference>
<name>A0A3B0RGJ0_9ZZZZ</name>
<keyword evidence="2" id="KW-0560">Oxidoreductase</keyword>
<dbReference type="SUPFAM" id="SSF51735">
    <property type="entry name" value="NAD(P)-binding Rossmann-fold domains"/>
    <property type="match status" value="1"/>
</dbReference>
<accession>A0A3B0RGJ0</accession>
<organism evidence="2">
    <name type="scientific">hydrothermal vent metagenome</name>
    <dbReference type="NCBI Taxonomy" id="652676"/>
    <lineage>
        <taxon>unclassified sequences</taxon>
        <taxon>metagenomes</taxon>
        <taxon>ecological metagenomes</taxon>
    </lineage>
</organism>
<proteinExistence type="predicted"/>
<dbReference type="Pfam" id="PF04321">
    <property type="entry name" value="RmlD_sub_bind"/>
    <property type="match status" value="1"/>
</dbReference>
<dbReference type="AlphaFoldDB" id="A0A3B0RGJ0"/>
<dbReference type="EMBL" id="UOEG01000092">
    <property type="protein sequence ID" value="VAV92504.1"/>
    <property type="molecule type" value="Genomic_DNA"/>
</dbReference>
<dbReference type="EC" id="1.1.1.133" evidence="2"/>
<dbReference type="PANTHER" id="PTHR10491:SF4">
    <property type="entry name" value="METHIONINE ADENOSYLTRANSFERASE 2 SUBUNIT BETA"/>
    <property type="match status" value="1"/>
</dbReference>
<dbReference type="InterPro" id="IPR036291">
    <property type="entry name" value="NAD(P)-bd_dom_sf"/>
</dbReference>
<dbReference type="NCBIfam" id="TIGR01214">
    <property type="entry name" value="rmlD"/>
    <property type="match status" value="1"/>
</dbReference>
<reference evidence="2" key="1">
    <citation type="submission" date="2018-06" db="EMBL/GenBank/DDBJ databases">
        <authorList>
            <person name="Zhirakovskaya E."/>
        </authorList>
    </citation>
    <scope>NUCLEOTIDE SEQUENCE</scope>
</reference>
<gene>
    <name evidence="2" type="ORF">MNBD_ALPHA07-1698</name>
</gene>
<dbReference type="InterPro" id="IPR005913">
    <property type="entry name" value="dTDP_dehydrorham_reduct"/>
</dbReference>
<dbReference type="GO" id="GO:0008831">
    <property type="term" value="F:dTDP-4-dehydrorhamnose reductase activity"/>
    <property type="evidence" value="ECO:0007669"/>
    <property type="project" value="UniProtKB-EC"/>
</dbReference>
<sequence length="284" mass="30165">MSRLLVFGRSGQVARALQGLAPEATFLDRAAVDLADPAACAAAIAAHQPQMVINAAAFTAVDRAEEEEVLATKINGDAPGAMAQECARANVPFVHISTDYVFPGDGTAPWQPDDATAPLNAYGRSKLAGENLVRAAHGAHVILRTSWVFSARGQNFVRTMLRLSASHKALRVVDDQIGGPTPAADIAWACLKIARALRADPAKSGTYHYSGASDVSWKGFAQEIFAQSGKDVEVSGIATADYPTPAPRPLNSRLECHATKAAFGLERPDWRAGLARVLAELREL</sequence>
<evidence type="ECO:0000313" key="2">
    <source>
        <dbReference type="EMBL" id="VAV92504.1"/>
    </source>
</evidence>
<dbReference type="CDD" id="cd05254">
    <property type="entry name" value="dTDP_HR_like_SDR_e"/>
    <property type="match status" value="1"/>
</dbReference>
<evidence type="ECO:0000259" key="1">
    <source>
        <dbReference type="Pfam" id="PF04321"/>
    </source>
</evidence>
<feature type="domain" description="RmlD-like substrate binding" evidence="1">
    <location>
        <begin position="3"/>
        <end position="282"/>
    </location>
</feature>
<protein>
    <submittedName>
        <fullName evidence="2">dTDP-4-dehydrorhamnose reductase</fullName>
        <ecNumber evidence="2">1.1.1.133</ecNumber>
    </submittedName>
</protein>
<dbReference type="Gene3D" id="3.40.50.720">
    <property type="entry name" value="NAD(P)-binding Rossmann-like Domain"/>
    <property type="match status" value="1"/>
</dbReference>
<dbReference type="InterPro" id="IPR029903">
    <property type="entry name" value="RmlD-like-bd"/>
</dbReference>
<dbReference type="PANTHER" id="PTHR10491">
    <property type="entry name" value="DTDP-4-DEHYDRORHAMNOSE REDUCTASE"/>
    <property type="match status" value="1"/>
</dbReference>